<proteinExistence type="predicted"/>
<sequence>MGNDDPCKVIGIGTIEMHLHDAVVRTLSDVRYVPDIKHNLISLGTLESLGCRYGTEEGVLKVSRGSLVLMKANRIGSVLTGSVDISTSLLDSHNTQLWHMRLVHMGDKPITVLSKRGLLGNQIFGKLDFYEHCIFGKKKKVSFNVASSKGVLDYIYSYLWGPC</sequence>
<protein>
    <recommendedName>
        <fullName evidence="5">GAG-pre-integrase domain-containing protein</fullName>
    </recommendedName>
</protein>
<keyword evidence="4" id="KW-1185">Reference proteome</keyword>
<dbReference type="EMBL" id="OZ034818">
    <property type="protein sequence ID" value="CAL1390267.1"/>
    <property type="molecule type" value="Genomic_DNA"/>
</dbReference>
<feature type="domain" description="GAG-pre-integrase" evidence="1">
    <location>
        <begin position="92"/>
        <end position="137"/>
    </location>
</feature>
<feature type="domain" description="Retrovirus-related Pol polyprotein from transposon TNT 1-94-like beta-barrel" evidence="2">
    <location>
        <begin position="1"/>
        <end position="51"/>
    </location>
</feature>
<evidence type="ECO:0000259" key="1">
    <source>
        <dbReference type="Pfam" id="PF13976"/>
    </source>
</evidence>
<gene>
    <name evidence="3" type="ORF">LTRI10_LOCUS31064</name>
</gene>
<evidence type="ECO:0008006" key="5">
    <source>
        <dbReference type="Google" id="ProtNLM"/>
    </source>
</evidence>
<reference evidence="3 4" key="1">
    <citation type="submission" date="2024-04" db="EMBL/GenBank/DDBJ databases">
        <authorList>
            <person name="Fracassetti M."/>
        </authorList>
    </citation>
    <scope>NUCLEOTIDE SEQUENCE [LARGE SCALE GENOMIC DNA]</scope>
</reference>
<dbReference type="Pfam" id="PF13976">
    <property type="entry name" value="gag_pre-integrs"/>
    <property type="match status" value="1"/>
</dbReference>
<accession>A0AAV2EX30</accession>
<evidence type="ECO:0000259" key="2">
    <source>
        <dbReference type="Pfam" id="PF22936"/>
    </source>
</evidence>
<dbReference type="AlphaFoldDB" id="A0AAV2EX30"/>
<dbReference type="Pfam" id="PF22936">
    <property type="entry name" value="Pol_BBD"/>
    <property type="match status" value="1"/>
</dbReference>
<evidence type="ECO:0000313" key="3">
    <source>
        <dbReference type="EMBL" id="CAL1390267.1"/>
    </source>
</evidence>
<name>A0AAV2EX30_9ROSI</name>
<organism evidence="3 4">
    <name type="scientific">Linum trigynum</name>
    <dbReference type="NCBI Taxonomy" id="586398"/>
    <lineage>
        <taxon>Eukaryota</taxon>
        <taxon>Viridiplantae</taxon>
        <taxon>Streptophyta</taxon>
        <taxon>Embryophyta</taxon>
        <taxon>Tracheophyta</taxon>
        <taxon>Spermatophyta</taxon>
        <taxon>Magnoliopsida</taxon>
        <taxon>eudicotyledons</taxon>
        <taxon>Gunneridae</taxon>
        <taxon>Pentapetalae</taxon>
        <taxon>rosids</taxon>
        <taxon>fabids</taxon>
        <taxon>Malpighiales</taxon>
        <taxon>Linaceae</taxon>
        <taxon>Linum</taxon>
    </lineage>
</organism>
<dbReference type="InterPro" id="IPR025724">
    <property type="entry name" value="GAG-pre-integrase_dom"/>
</dbReference>
<evidence type="ECO:0000313" key="4">
    <source>
        <dbReference type="Proteomes" id="UP001497516"/>
    </source>
</evidence>
<dbReference type="InterPro" id="IPR054722">
    <property type="entry name" value="PolX-like_BBD"/>
</dbReference>
<dbReference type="Proteomes" id="UP001497516">
    <property type="component" value="Chromosome 5"/>
</dbReference>